<evidence type="ECO:0000313" key="5">
    <source>
        <dbReference type="Proteomes" id="UP001141806"/>
    </source>
</evidence>
<organism evidence="4 5">
    <name type="scientific">Protea cynaroides</name>
    <dbReference type="NCBI Taxonomy" id="273540"/>
    <lineage>
        <taxon>Eukaryota</taxon>
        <taxon>Viridiplantae</taxon>
        <taxon>Streptophyta</taxon>
        <taxon>Embryophyta</taxon>
        <taxon>Tracheophyta</taxon>
        <taxon>Spermatophyta</taxon>
        <taxon>Magnoliopsida</taxon>
        <taxon>Proteales</taxon>
        <taxon>Proteaceae</taxon>
        <taxon>Protea</taxon>
    </lineage>
</organism>
<dbReference type="OrthoDB" id="5835829at2759"/>
<dbReference type="Pfam" id="PF00201">
    <property type="entry name" value="UDPGT"/>
    <property type="match status" value="1"/>
</dbReference>
<dbReference type="EMBL" id="JAMYWD010000010">
    <property type="protein sequence ID" value="KAJ4959088.1"/>
    <property type="molecule type" value="Genomic_DNA"/>
</dbReference>
<dbReference type="SUPFAM" id="SSF53756">
    <property type="entry name" value="UDP-Glycosyltransferase/glycogen phosphorylase"/>
    <property type="match status" value="1"/>
</dbReference>
<dbReference type="Gene3D" id="3.40.50.2000">
    <property type="entry name" value="Glycogen Phosphorylase B"/>
    <property type="match status" value="2"/>
</dbReference>
<dbReference type="PANTHER" id="PTHR48046">
    <property type="entry name" value="UDP-GLYCOSYLTRANSFERASE 72E1"/>
    <property type="match status" value="1"/>
</dbReference>
<keyword evidence="3" id="KW-0808">Transferase</keyword>
<name>A0A9Q0K2H6_9MAGN</name>
<keyword evidence="2" id="KW-0328">Glycosyltransferase</keyword>
<dbReference type="PANTHER" id="PTHR48046:SF6">
    <property type="entry name" value="GLYCOSYLTRANSFERASE"/>
    <property type="match status" value="1"/>
</dbReference>
<comment type="caution">
    <text evidence="4">The sequence shown here is derived from an EMBL/GenBank/DDBJ whole genome shotgun (WGS) entry which is preliminary data.</text>
</comment>
<sequence>MAETHQAPPMITIIPSPGMGHLIPLIEFAKRLVQYHNFSVTIILPTDGPLSSAQKSVFGSLPKSINSIILPPVNFDDLPEDAKIETRITLTVTRSLPLLREAYKILTATNRVSAMVVDIFGTDAFDVAKEFNISPYIFYTTSAMCLSLFLHLPKLDEMYSCEYRDMPNLLQLPGCVPLHGEEFLDPLQDRNNDAYKWVLHNCKRYRLAEGILINSFVALESGAFKALKEGVDPTIPPVYPVGPLIPKGSREAASDSECLKWLDDQPSGSVLFVSFGSGGALSPEQMTELALGLELSEQKFLWVVRSPSLKRSDAAYFTAKSLDDPLAFLPSGFLERTRGQGMVVPNWAPQIQVLSHASTGGFLTHCGWNSILETVVQGVPSIAWPLYAEQKMNTKILVDGLKVAMRPKAALNGIIGRVEIASQAKGLIEGEEGKRTRNRMRVLKEAASTAYSEGGSSTMALSEVANKWKAKVSM</sequence>
<protein>
    <recommendedName>
        <fullName evidence="6">Glycosyltransferase</fullName>
    </recommendedName>
</protein>
<keyword evidence="5" id="KW-1185">Reference proteome</keyword>
<reference evidence="4" key="1">
    <citation type="journal article" date="2023" name="Plant J.">
        <title>The genome of the king protea, Protea cynaroides.</title>
        <authorList>
            <person name="Chang J."/>
            <person name="Duong T.A."/>
            <person name="Schoeman C."/>
            <person name="Ma X."/>
            <person name="Roodt D."/>
            <person name="Barker N."/>
            <person name="Li Z."/>
            <person name="Van de Peer Y."/>
            <person name="Mizrachi E."/>
        </authorList>
    </citation>
    <scope>NUCLEOTIDE SEQUENCE</scope>
    <source>
        <tissue evidence="4">Young leaves</tissue>
    </source>
</reference>
<dbReference type="Proteomes" id="UP001141806">
    <property type="component" value="Unassembled WGS sequence"/>
</dbReference>
<evidence type="ECO:0000313" key="4">
    <source>
        <dbReference type="EMBL" id="KAJ4959088.1"/>
    </source>
</evidence>
<dbReference type="FunFam" id="3.40.50.2000:FF:000051">
    <property type="entry name" value="Glycosyltransferase"/>
    <property type="match status" value="1"/>
</dbReference>
<dbReference type="FunFam" id="3.40.50.2000:FF:000054">
    <property type="entry name" value="Glycosyltransferase"/>
    <property type="match status" value="1"/>
</dbReference>
<evidence type="ECO:0000256" key="1">
    <source>
        <dbReference type="ARBA" id="ARBA00009995"/>
    </source>
</evidence>
<evidence type="ECO:0008006" key="6">
    <source>
        <dbReference type="Google" id="ProtNLM"/>
    </source>
</evidence>
<dbReference type="GO" id="GO:0008194">
    <property type="term" value="F:UDP-glycosyltransferase activity"/>
    <property type="evidence" value="ECO:0007669"/>
    <property type="project" value="InterPro"/>
</dbReference>
<dbReference type="AlphaFoldDB" id="A0A9Q0K2H6"/>
<proteinExistence type="inferred from homology"/>
<gene>
    <name evidence="4" type="ORF">NE237_026199</name>
</gene>
<dbReference type="InterPro" id="IPR002213">
    <property type="entry name" value="UDP_glucos_trans"/>
</dbReference>
<evidence type="ECO:0000256" key="3">
    <source>
        <dbReference type="ARBA" id="ARBA00022679"/>
    </source>
</evidence>
<evidence type="ECO:0000256" key="2">
    <source>
        <dbReference type="ARBA" id="ARBA00022676"/>
    </source>
</evidence>
<comment type="similarity">
    <text evidence="1">Belongs to the UDP-glycosyltransferase family.</text>
</comment>
<dbReference type="CDD" id="cd03784">
    <property type="entry name" value="GT1_Gtf-like"/>
    <property type="match status" value="1"/>
</dbReference>
<accession>A0A9Q0K2H6</accession>